<protein>
    <recommendedName>
        <fullName evidence="2">Anti-sigma factor antagonist</fullName>
    </recommendedName>
</protein>
<dbReference type="Pfam" id="PF13466">
    <property type="entry name" value="STAS_2"/>
    <property type="match status" value="1"/>
</dbReference>
<dbReference type="EMBL" id="BAAAQD010000026">
    <property type="protein sequence ID" value="GAA1557398.1"/>
    <property type="molecule type" value="Genomic_DNA"/>
</dbReference>
<dbReference type="CDD" id="cd07043">
    <property type="entry name" value="STAS_anti-anti-sigma_factors"/>
    <property type="match status" value="1"/>
</dbReference>
<organism evidence="4 5">
    <name type="scientific">Dactylosporangium maewongense</name>
    <dbReference type="NCBI Taxonomy" id="634393"/>
    <lineage>
        <taxon>Bacteria</taxon>
        <taxon>Bacillati</taxon>
        <taxon>Actinomycetota</taxon>
        <taxon>Actinomycetes</taxon>
        <taxon>Micromonosporales</taxon>
        <taxon>Micromonosporaceae</taxon>
        <taxon>Dactylosporangium</taxon>
    </lineage>
</organism>
<dbReference type="InterPro" id="IPR003658">
    <property type="entry name" value="Anti-sigma_ant"/>
</dbReference>
<dbReference type="InterPro" id="IPR058548">
    <property type="entry name" value="MlaB-like_STAS"/>
</dbReference>
<dbReference type="InterPro" id="IPR036513">
    <property type="entry name" value="STAS_dom_sf"/>
</dbReference>
<evidence type="ECO:0000256" key="1">
    <source>
        <dbReference type="ARBA" id="ARBA00009013"/>
    </source>
</evidence>
<proteinExistence type="inferred from homology"/>
<dbReference type="NCBIfam" id="TIGR00377">
    <property type="entry name" value="ant_ant_sig"/>
    <property type="match status" value="1"/>
</dbReference>
<dbReference type="PANTHER" id="PTHR33495:SF2">
    <property type="entry name" value="ANTI-SIGMA FACTOR ANTAGONIST TM_1081-RELATED"/>
    <property type="match status" value="1"/>
</dbReference>
<dbReference type="InterPro" id="IPR002645">
    <property type="entry name" value="STAS_dom"/>
</dbReference>
<reference evidence="5" key="1">
    <citation type="journal article" date="2019" name="Int. J. Syst. Evol. Microbiol.">
        <title>The Global Catalogue of Microorganisms (GCM) 10K type strain sequencing project: providing services to taxonomists for standard genome sequencing and annotation.</title>
        <authorList>
            <consortium name="The Broad Institute Genomics Platform"/>
            <consortium name="The Broad Institute Genome Sequencing Center for Infectious Disease"/>
            <person name="Wu L."/>
            <person name="Ma J."/>
        </authorList>
    </citation>
    <scope>NUCLEOTIDE SEQUENCE [LARGE SCALE GENOMIC DNA]</scope>
    <source>
        <strain evidence="5">JCM 15933</strain>
    </source>
</reference>
<dbReference type="RefSeq" id="WP_344510959.1">
    <property type="nucleotide sequence ID" value="NZ_BAAAQD010000026.1"/>
</dbReference>
<evidence type="ECO:0000256" key="2">
    <source>
        <dbReference type="RuleBase" id="RU003749"/>
    </source>
</evidence>
<comment type="caution">
    <text evidence="4">The sequence shown here is derived from an EMBL/GenBank/DDBJ whole genome shotgun (WGS) entry which is preliminary data.</text>
</comment>
<dbReference type="Proteomes" id="UP001501470">
    <property type="component" value="Unassembled WGS sequence"/>
</dbReference>
<evidence type="ECO:0000313" key="5">
    <source>
        <dbReference type="Proteomes" id="UP001501470"/>
    </source>
</evidence>
<dbReference type="PROSITE" id="PS50801">
    <property type="entry name" value="STAS"/>
    <property type="match status" value="1"/>
</dbReference>
<dbReference type="PANTHER" id="PTHR33495">
    <property type="entry name" value="ANTI-SIGMA FACTOR ANTAGONIST TM_1081-RELATED-RELATED"/>
    <property type="match status" value="1"/>
</dbReference>
<evidence type="ECO:0000259" key="3">
    <source>
        <dbReference type="PROSITE" id="PS50801"/>
    </source>
</evidence>
<name>A0ABP4N8T1_9ACTN</name>
<feature type="domain" description="STAS" evidence="3">
    <location>
        <begin position="3"/>
        <end position="101"/>
    </location>
</feature>
<gene>
    <name evidence="4" type="ORF">GCM10009827_092920</name>
</gene>
<sequence>MTLSMSTTRDDDTCTVSIAGDVDLSTAGDLDREVLAAVDSGAATVVVDLAEVTFIDSAGINTLLKARRHAGEQGRQLRIANAAGVVRDVLEMTGVLAHLSG</sequence>
<dbReference type="Gene3D" id="3.30.750.24">
    <property type="entry name" value="STAS domain"/>
    <property type="match status" value="1"/>
</dbReference>
<comment type="similarity">
    <text evidence="1 2">Belongs to the anti-sigma-factor antagonist family.</text>
</comment>
<accession>A0ABP4N8T1</accession>
<keyword evidence="5" id="KW-1185">Reference proteome</keyword>
<evidence type="ECO:0000313" key="4">
    <source>
        <dbReference type="EMBL" id="GAA1557398.1"/>
    </source>
</evidence>
<dbReference type="SUPFAM" id="SSF52091">
    <property type="entry name" value="SpoIIaa-like"/>
    <property type="match status" value="1"/>
</dbReference>